<evidence type="ECO:0000256" key="4">
    <source>
        <dbReference type="ARBA" id="ARBA00022827"/>
    </source>
</evidence>
<dbReference type="EMBL" id="JBBKZV010000005">
    <property type="protein sequence ID" value="MEJ8822727.1"/>
    <property type="molecule type" value="Genomic_DNA"/>
</dbReference>
<dbReference type="PROSITE" id="PS51387">
    <property type="entry name" value="FAD_PCMH"/>
    <property type="match status" value="1"/>
</dbReference>
<comment type="similarity">
    <text evidence="2">Belongs to the FAD-binding oxidoreductase/transferase type 4 family.</text>
</comment>
<name>A0ABU8W031_9BURK</name>
<organism evidence="7 8">
    <name type="scientific">Variovorax humicola</name>
    <dbReference type="NCBI Taxonomy" id="1769758"/>
    <lineage>
        <taxon>Bacteria</taxon>
        <taxon>Pseudomonadati</taxon>
        <taxon>Pseudomonadota</taxon>
        <taxon>Betaproteobacteria</taxon>
        <taxon>Burkholderiales</taxon>
        <taxon>Comamonadaceae</taxon>
        <taxon>Variovorax</taxon>
    </lineage>
</organism>
<dbReference type="InterPro" id="IPR006094">
    <property type="entry name" value="Oxid_FAD_bind_N"/>
</dbReference>
<dbReference type="Gene3D" id="3.30.465.10">
    <property type="match status" value="1"/>
</dbReference>
<proteinExistence type="inferred from homology"/>
<accession>A0ABU8W031</accession>
<dbReference type="Pfam" id="PF02913">
    <property type="entry name" value="FAD-oxidase_C"/>
    <property type="match status" value="1"/>
</dbReference>
<dbReference type="InterPro" id="IPR016167">
    <property type="entry name" value="FAD-bd_PCMH_sub1"/>
</dbReference>
<dbReference type="InterPro" id="IPR051264">
    <property type="entry name" value="FAD-oxidored/transferase_4"/>
</dbReference>
<keyword evidence="3" id="KW-0285">Flavoprotein</keyword>
<comment type="caution">
    <text evidence="7">The sequence shown here is derived from an EMBL/GenBank/DDBJ whole genome shotgun (WGS) entry which is preliminary data.</text>
</comment>
<dbReference type="InterPro" id="IPR016164">
    <property type="entry name" value="FAD-linked_Oxase-like_C"/>
</dbReference>
<evidence type="ECO:0000313" key="8">
    <source>
        <dbReference type="Proteomes" id="UP001363010"/>
    </source>
</evidence>
<dbReference type="SUPFAM" id="SSF55103">
    <property type="entry name" value="FAD-linked oxidases, C-terminal domain"/>
    <property type="match status" value="1"/>
</dbReference>
<gene>
    <name evidence="7" type="ORF">WKW80_11890</name>
</gene>
<dbReference type="Pfam" id="PF01565">
    <property type="entry name" value="FAD_binding_4"/>
    <property type="match status" value="1"/>
</dbReference>
<protein>
    <submittedName>
        <fullName evidence="7">FAD-binding oxidoreductase</fullName>
    </submittedName>
</protein>
<dbReference type="PANTHER" id="PTHR43716:SF1">
    <property type="entry name" value="D-2-HYDROXYGLUTARATE DEHYDROGENASE, MITOCHONDRIAL"/>
    <property type="match status" value="1"/>
</dbReference>
<dbReference type="InterPro" id="IPR016169">
    <property type="entry name" value="FAD-bd_PCMH_sub2"/>
</dbReference>
<feature type="domain" description="FAD-binding PCMH-type" evidence="6">
    <location>
        <begin position="44"/>
        <end position="224"/>
    </location>
</feature>
<evidence type="ECO:0000259" key="6">
    <source>
        <dbReference type="PROSITE" id="PS51387"/>
    </source>
</evidence>
<dbReference type="Gene3D" id="3.30.43.10">
    <property type="entry name" value="Uridine Diphospho-n-acetylenolpyruvylglucosamine Reductase, domain 2"/>
    <property type="match status" value="1"/>
</dbReference>
<dbReference type="InterPro" id="IPR004113">
    <property type="entry name" value="FAD-bd_oxidored_4_C"/>
</dbReference>
<dbReference type="Gene3D" id="1.10.45.10">
    <property type="entry name" value="Vanillyl-alcohol Oxidase, Chain A, domain 4"/>
    <property type="match status" value="1"/>
</dbReference>
<evidence type="ECO:0000256" key="3">
    <source>
        <dbReference type="ARBA" id="ARBA00022630"/>
    </source>
</evidence>
<dbReference type="InterPro" id="IPR036318">
    <property type="entry name" value="FAD-bd_PCMH-like_sf"/>
</dbReference>
<dbReference type="Proteomes" id="UP001363010">
    <property type="component" value="Unassembled WGS sequence"/>
</dbReference>
<dbReference type="RefSeq" id="WP_340363762.1">
    <property type="nucleotide sequence ID" value="NZ_JBBKZV010000005.1"/>
</dbReference>
<dbReference type="Gene3D" id="3.30.70.2740">
    <property type="match status" value="1"/>
</dbReference>
<dbReference type="InterPro" id="IPR016171">
    <property type="entry name" value="Vanillyl_alc_oxidase_C-sub2"/>
</dbReference>
<keyword evidence="4" id="KW-0274">FAD</keyword>
<evidence type="ECO:0000256" key="2">
    <source>
        <dbReference type="ARBA" id="ARBA00008000"/>
    </source>
</evidence>
<dbReference type="Gene3D" id="3.30.70.2190">
    <property type="match status" value="1"/>
</dbReference>
<dbReference type="InterPro" id="IPR016166">
    <property type="entry name" value="FAD-bd_PCMH"/>
</dbReference>
<evidence type="ECO:0000256" key="1">
    <source>
        <dbReference type="ARBA" id="ARBA00001974"/>
    </source>
</evidence>
<dbReference type="PANTHER" id="PTHR43716">
    <property type="entry name" value="D-2-HYDROXYGLUTARATE DEHYDROGENASE, MITOCHONDRIAL"/>
    <property type="match status" value="1"/>
</dbReference>
<evidence type="ECO:0000313" key="7">
    <source>
        <dbReference type="EMBL" id="MEJ8822727.1"/>
    </source>
</evidence>
<keyword evidence="5" id="KW-0560">Oxidoreductase</keyword>
<keyword evidence="8" id="KW-1185">Reference proteome</keyword>
<comment type="cofactor">
    <cofactor evidence="1">
        <name>FAD</name>
        <dbReference type="ChEBI" id="CHEBI:57692"/>
    </cofactor>
</comment>
<sequence length="468" mass="49956">MVEIEAPALVSDELRDALMSVLGKSGVVSDPAVVAAQSGDWSEATKVAPAWVLFPRTPQQVADVLALCSHHHQKIVIQGGLTGLAGGATPTHGEVALSLAKLNQIEDIDTVGGTATVQAGVILEELQTRVEAQDWYFPLDLGARGSCQVGGNAATNAGGNRVIRYGTMRELVQGIEVALPSGKLLTMMNRVTKNTTGIDLKHLFIGAEGTLGVITRLVLKLSPKPTAANTALCALPSFEAATRLVRDMRRALPGLSAFEVMWADFMEAAQEIGNLRPAFATGSPVYALVETLGAHQEDDREQLERFLGEALEAGTVCDVIVAQSLEDSRSLWSYRETIGEMLGQLRPHAAFDVGVPMAAMASFVESVRASLRARFPDQRHLFFGHIGDGNLHVLSGPHVSADSLHMVEQVVYEAVRKVGGSISAEHGIGVIKREFLHLSRGAGEIELMRGLKAMLDPVGILNAARVFA</sequence>
<evidence type="ECO:0000256" key="5">
    <source>
        <dbReference type="ARBA" id="ARBA00023002"/>
    </source>
</evidence>
<dbReference type="SUPFAM" id="SSF56176">
    <property type="entry name" value="FAD-binding/transporter-associated domain-like"/>
    <property type="match status" value="1"/>
</dbReference>
<reference evidence="7 8" key="1">
    <citation type="submission" date="2024-03" db="EMBL/GenBank/DDBJ databases">
        <title>Novel species of the genus Variovorax.</title>
        <authorList>
            <person name="Liu Q."/>
            <person name="Xin Y.-H."/>
        </authorList>
    </citation>
    <scope>NUCLEOTIDE SEQUENCE [LARGE SCALE GENOMIC DNA]</scope>
    <source>
        <strain evidence="7 8">KACC 18501</strain>
    </source>
</reference>